<dbReference type="PANTHER" id="PTHR13351">
    <property type="entry name" value="RENIN RECEPTOR"/>
    <property type="match status" value="1"/>
</dbReference>
<feature type="transmembrane region" description="Helical" evidence="1">
    <location>
        <begin position="325"/>
        <end position="345"/>
    </location>
</feature>
<dbReference type="InterPro" id="IPR012493">
    <property type="entry name" value="Renin_rcpt"/>
</dbReference>
<comment type="caution">
    <text evidence="3">The sequence shown here is derived from an EMBL/GenBank/DDBJ whole genome shotgun (WGS) entry which is preliminary data.</text>
</comment>
<organism evidence="3 4">
    <name type="scientific">Pythium oligandrum</name>
    <name type="common">Mycoparasitic fungus</name>
    <dbReference type="NCBI Taxonomy" id="41045"/>
    <lineage>
        <taxon>Eukaryota</taxon>
        <taxon>Sar</taxon>
        <taxon>Stramenopiles</taxon>
        <taxon>Oomycota</taxon>
        <taxon>Peronosporomycetes</taxon>
        <taxon>Pythiales</taxon>
        <taxon>Pythiaceae</taxon>
        <taxon>Pythium</taxon>
    </lineage>
</organism>
<proteinExistence type="predicted"/>
<evidence type="ECO:0000313" key="3">
    <source>
        <dbReference type="EMBL" id="TMW62374.1"/>
    </source>
</evidence>
<feature type="chain" id="PRO_5035448164" evidence="2">
    <location>
        <begin position="21"/>
        <end position="369"/>
    </location>
</feature>
<dbReference type="PANTHER" id="PTHR13351:SF1">
    <property type="entry name" value="RENIN RECEPTOR"/>
    <property type="match status" value="1"/>
</dbReference>
<accession>A0A8K1CG20</accession>
<reference evidence="3" key="1">
    <citation type="submission" date="2019-03" db="EMBL/GenBank/DDBJ databases">
        <title>Long read genome sequence of the mycoparasitic Pythium oligandrum ATCC 38472 isolated from sugarbeet rhizosphere.</title>
        <authorList>
            <person name="Gaulin E."/>
        </authorList>
    </citation>
    <scope>NUCLEOTIDE SEQUENCE</scope>
    <source>
        <strain evidence="3">ATCC 38472_TT</strain>
    </source>
</reference>
<dbReference type="AlphaFoldDB" id="A0A8K1CG20"/>
<feature type="signal peptide" evidence="2">
    <location>
        <begin position="1"/>
        <end position="20"/>
    </location>
</feature>
<dbReference type="Proteomes" id="UP000794436">
    <property type="component" value="Unassembled WGS sequence"/>
</dbReference>
<name>A0A8K1CG20_PYTOL</name>
<keyword evidence="1" id="KW-1133">Transmembrane helix</keyword>
<protein>
    <submittedName>
        <fullName evidence="3">Uncharacterized protein</fullName>
    </submittedName>
</protein>
<evidence type="ECO:0000256" key="1">
    <source>
        <dbReference type="SAM" id="Phobius"/>
    </source>
</evidence>
<keyword evidence="2" id="KW-0732">Signal</keyword>
<dbReference type="GO" id="GO:0009897">
    <property type="term" value="C:external side of plasma membrane"/>
    <property type="evidence" value="ECO:0007669"/>
    <property type="project" value="TreeGrafter"/>
</dbReference>
<sequence length="369" mass="38952">MVSLAVVLSTLALGALRVQADRVLVLGAQDALFHDAVGPNAAFTPVGLAELTLDAFGLPTGKIEALAGTARAPAQSPVQADLFQHVNAFAMVFVDQNDASVLEKLNAGANTGYHKVFDVATGSAAGKVPQVIAEKLSKSVGAAEVKCVGSTTVCQGAKLVVENAGATQIDRVYKDNKYLDKSKKADVAFANELAQLQQLTDTIEAKKEVTSTYYVASFSTLKTLDADKVESARSAVVEQVQELLRAMQKAYPKSGAQVVASSALNAVASPQATEELLAVSRMLVDFSDVSGSDDDDDDDDDSDSDSAVNATKSDVTIDDIAEYQIVLWTSVLLGAVLLLVIMALCNMDTKRDSLLYAKFTTNAGSRKYD</sequence>
<gene>
    <name evidence="3" type="ORF">Poli38472_009867</name>
</gene>
<evidence type="ECO:0000256" key="2">
    <source>
        <dbReference type="SAM" id="SignalP"/>
    </source>
</evidence>
<keyword evidence="4" id="KW-1185">Reference proteome</keyword>
<dbReference type="EMBL" id="SPLM01000074">
    <property type="protein sequence ID" value="TMW62374.1"/>
    <property type="molecule type" value="Genomic_DNA"/>
</dbReference>
<keyword evidence="1" id="KW-0812">Transmembrane</keyword>
<keyword evidence="1" id="KW-0472">Membrane</keyword>
<dbReference type="GO" id="GO:0038023">
    <property type="term" value="F:signaling receptor activity"/>
    <property type="evidence" value="ECO:0007669"/>
    <property type="project" value="InterPro"/>
</dbReference>
<dbReference type="OrthoDB" id="158685at2759"/>
<evidence type="ECO:0000313" key="4">
    <source>
        <dbReference type="Proteomes" id="UP000794436"/>
    </source>
</evidence>